<feature type="compositionally biased region" description="Polar residues" evidence="5">
    <location>
        <begin position="1011"/>
        <end position="1022"/>
    </location>
</feature>
<feature type="region of interest" description="Disordered" evidence="5">
    <location>
        <begin position="657"/>
        <end position="691"/>
    </location>
</feature>
<evidence type="ECO:0000256" key="1">
    <source>
        <dbReference type="ARBA" id="ARBA00022499"/>
    </source>
</evidence>
<reference evidence="7 8" key="1">
    <citation type="journal article" date="2017" name="Gigascience">
        <title>Draft genome of the honey bee ectoparasitic mite, Tropilaelaps mercedesae, is shaped by the parasitic life history.</title>
        <authorList>
            <person name="Dong X."/>
            <person name="Armstrong S.D."/>
            <person name="Xia D."/>
            <person name="Makepeace B.L."/>
            <person name="Darby A.C."/>
            <person name="Kadowaki T."/>
        </authorList>
    </citation>
    <scope>NUCLEOTIDE SEQUENCE [LARGE SCALE GENOMIC DNA]</scope>
    <source>
        <strain evidence="7">Wuxi-XJTLU</strain>
    </source>
</reference>
<feature type="region of interest" description="Disordered" evidence="5">
    <location>
        <begin position="1"/>
        <end position="23"/>
    </location>
</feature>
<organism evidence="7 8">
    <name type="scientific">Tropilaelaps mercedesae</name>
    <dbReference type="NCBI Taxonomy" id="418985"/>
    <lineage>
        <taxon>Eukaryota</taxon>
        <taxon>Metazoa</taxon>
        <taxon>Ecdysozoa</taxon>
        <taxon>Arthropoda</taxon>
        <taxon>Chelicerata</taxon>
        <taxon>Arachnida</taxon>
        <taxon>Acari</taxon>
        <taxon>Parasitiformes</taxon>
        <taxon>Mesostigmata</taxon>
        <taxon>Gamasina</taxon>
        <taxon>Dermanyssoidea</taxon>
        <taxon>Laelapidae</taxon>
        <taxon>Tropilaelaps</taxon>
    </lineage>
</organism>
<proteinExistence type="predicted"/>
<feature type="coiled-coil region" evidence="4">
    <location>
        <begin position="424"/>
        <end position="461"/>
    </location>
</feature>
<dbReference type="InterPro" id="IPR021893">
    <property type="entry name" value="ZMYM2-like_C"/>
</dbReference>
<keyword evidence="1" id="KW-1017">Isopeptide bond</keyword>
<feature type="domain" description="TRASH" evidence="6">
    <location>
        <begin position="339"/>
        <end position="377"/>
    </location>
</feature>
<dbReference type="FunCoup" id="A0A1V9XJ49">
    <property type="interactions" value="1300"/>
</dbReference>
<keyword evidence="3" id="KW-0832">Ubl conjugation</keyword>
<dbReference type="AlphaFoldDB" id="A0A1V9XJ49"/>
<dbReference type="Proteomes" id="UP000192247">
    <property type="component" value="Unassembled WGS sequence"/>
</dbReference>
<dbReference type="PANTHER" id="PTHR45736">
    <property type="entry name" value="ZINC FINGER MYM-TYPE PROTEIN"/>
    <property type="match status" value="1"/>
</dbReference>
<keyword evidence="4" id="KW-0175">Coiled coil</keyword>
<dbReference type="STRING" id="418985.A0A1V9XJ49"/>
<keyword evidence="2" id="KW-0597">Phosphoprotein</keyword>
<dbReference type="SMART" id="SM00746">
    <property type="entry name" value="TRASH"/>
    <property type="match status" value="7"/>
</dbReference>
<evidence type="ECO:0000256" key="2">
    <source>
        <dbReference type="ARBA" id="ARBA00022553"/>
    </source>
</evidence>
<dbReference type="OrthoDB" id="10025028at2759"/>
<dbReference type="InterPro" id="IPR051284">
    <property type="entry name" value="ZnF_MYMT-QRICH1"/>
</dbReference>
<feature type="compositionally biased region" description="Basic and acidic residues" evidence="5">
    <location>
        <begin position="682"/>
        <end position="691"/>
    </location>
</feature>
<feature type="compositionally biased region" description="Basic and acidic residues" evidence="5">
    <location>
        <begin position="1023"/>
        <end position="1033"/>
    </location>
</feature>
<feature type="domain" description="TRASH" evidence="6">
    <location>
        <begin position="477"/>
        <end position="513"/>
    </location>
</feature>
<evidence type="ECO:0000256" key="3">
    <source>
        <dbReference type="ARBA" id="ARBA00022843"/>
    </source>
</evidence>
<dbReference type="PANTHER" id="PTHR45736:SF1">
    <property type="entry name" value="WITHOUT CHILDREN, ISOFORM B"/>
    <property type="match status" value="1"/>
</dbReference>
<feature type="region of interest" description="Disordered" evidence="5">
    <location>
        <begin position="1011"/>
        <end position="1045"/>
    </location>
</feature>
<feature type="compositionally biased region" description="Acidic residues" evidence="5">
    <location>
        <begin position="761"/>
        <end position="775"/>
    </location>
</feature>
<feature type="domain" description="TRASH" evidence="6">
    <location>
        <begin position="153"/>
        <end position="192"/>
    </location>
</feature>
<dbReference type="Pfam" id="PF12012">
    <property type="entry name" value="DUF3504"/>
    <property type="match status" value="1"/>
</dbReference>
<sequence>MANEDLDESTQDSGKGLNGDAKKDKKKICMQCGALKKKLKFKVFYKGEQVQLCNEDCFKAFKDKQPKKKDKCEACHEEIDQGGYLCSHLGAQQPLCSAKCFELTERKHAPRRVCFVCIKHLTSGDPDLLLWETLEFCGVPCLRKYQLQIGAQCANCHVVVQETSLGKYCVRFGADIRQFCTGKCLEEFKKGLKVCAYCQRDLTREKIEPIVAQVGDKCAFKDFCSRDCVKNYESLTPVRPIDPAEKCKICSGRCHPKQLQLKYGVDDKELTCACSEPCVARFRYNHKLDGGYCENCHCFRTRPGESITLQLGVKGPRKKFCTKTCLNLFVLTHRKIVPCCWCKVKKYNFDMIERYTGGDVVQLFCSIYCLNLHKAKTAQVARQAQQQVPTVQAQLAQQVVTQTHRAQQSLLQNKAVTAAQQHQVQQLLQQQQAAAAAAAAAQQQQQQAAAAAAVAAQQQKQQQQQAAAKSQQGFVKCDQCGKLARPQFHLTMSDASVRNFCCYNCTRASRVSKLFLQDFAVRADSLIISLFPPLDFRRSAGNKVVLGQTVNLAQVQAQSAQAQVVSHPNHMAGKRISSQTAAQLSQMPQMPQVVAKVSTPVTRVCPGNAQVSITQTGGQQVTVTQSSHMVPQTSGAVAGMVQLPPGVVHLNNMPIIVRPPPPRDMRNKSVQCKPSEEEDQRDSDRIDEAVTGKRKPVLKGVLLDIEQLRGNLDGDKLVEFEAELQSLAKKLAERLVKETKVNGGVNNHDGPGGRKRPRDDAADDDEQGGQENGDLEGDKENNKRFKDESQELVDEALQRWSEWTKQRRAKADASECDDLKLSSDDFSKLSPEEMNQALCAIGKDSQDDASTEDILRLERLFLGLQLHLERLKHKANIFTDGAFCAFNDYLVTLTSSVEPEKVDSSKLIPEDLFWRTNQLGVASPDLLLNTVAFVIAKHVHMSDPDAHEELKLGKVVVETQDVDGTLKKVLRVNDKVVQENVLNKDRCPVAIVEAYISKCGATGRSASSSFYLEPKNASSSADRCSEKTDEGEKTSAATPATDQQAKQWFGQDAMDRDGLARTLSRFKVVRMH</sequence>
<name>A0A1V9XJ49_9ACAR</name>
<feature type="compositionally biased region" description="Acidic residues" evidence="5">
    <location>
        <begin position="1"/>
        <end position="10"/>
    </location>
</feature>
<protein>
    <submittedName>
        <fullName evidence="7">Zinc finger MYM-type protein 2-like</fullName>
    </submittedName>
</protein>
<evidence type="ECO:0000256" key="4">
    <source>
        <dbReference type="SAM" id="Coils"/>
    </source>
</evidence>
<gene>
    <name evidence="7" type="ORF">BIW11_09667</name>
</gene>
<dbReference type="InterPro" id="IPR011017">
    <property type="entry name" value="TRASH_dom"/>
</dbReference>
<evidence type="ECO:0000313" key="8">
    <source>
        <dbReference type="Proteomes" id="UP000192247"/>
    </source>
</evidence>
<evidence type="ECO:0000313" key="7">
    <source>
        <dbReference type="EMBL" id="OQR73537.1"/>
    </source>
</evidence>
<feature type="compositionally biased region" description="Polar residues" evidence="5">
    <location>
        <begin position="1035"/>
        <end position="1045"/>
    </location>
</feature>
<evidence type="ECO:0000259" key="6">
    <source>
        <dbReference type="SMART" id="SM00746"/>
    </source>
</evidence>
<feature type="domain" description="TRASH" evidence="6">
    <location>
        <begin position="72"/>
        <end position="108"/>
    </location>
</feature>
<feature type="domain" description="TRASH" evidence="6">
    <location>
        <begin position="195"/>
        <end position="236"/>
    </location>
</feature>
<dbReference type="InParanoid" id="A0A1V9XJ49"/>
<evidence type="ECO:0000256" key="5">
    <source>
        <dbReference type="SAM" id="MobiDB-lite"/>
    </source>
</evidence>
<feature type="domain" description="TRASH" evidence="6">
    <location>
        <begin position="29"/>
        <end position="65"/>
    </location>
</feature>
<feature type="domain" description="TRASH" evidence="6">
    <location>
        <begin position="293"/>
        <end position="333"/>
    </location>
</feature>
<feature type="compositionally biased region" description="Basic and acidic residues" evidence="5">
    <location>
        <begin position="776"/>
        <end position="789"/>
    </location>
</feature>
<accession>A0A1V9XJ49</accession>
<keyword evidence="8" id="KW-1185">Reference proteome</keyword>
<feature type="region of interest" description="Disordered" evidence="5">
    <location>
        <begin position="740"/>
        <end position="790"/>
    </location>
</feature>
<comment type="caution">
    <text evidence="7">The sequence shown here is derived from an EMBL/GenBank/DDBJ whole genome shotgun (WGS) entry which is preliminary data.</text>
</comment>
<dbReference type="EMBL" id="MNPL01009760">
    <property type="protein sequence ID" value="OQR73537.1"/>
    <property type="molecule type" value="Genomic_DNA"/>
</dbReference>